<dbReference type="Pfam" id="PF07993">
    <property type="entry name" value="NAD_binding_4"/>
    <property type="match status" value="1"/>
</dbReference>
<dbReference type="Pfam" id="PF00501">
    <property type="entry name" value="AMP-binding"/>
    <property type="match status" value="1"/>
</dbReference>
<dbReference type="OrthoDB" id="429813at2759"/>
<dbReference type="InterPro" id="IPR036291">
    <property type="entry name" value="NAD(P)-bd_dom_sf"/>
</dbReference>
<dbReference type="InterPro" id="IPR020845">
    <property type="entry name" value="AMP-binding_CS"/>
</dbReference>
<evidence type="ECO:0000313" key="6">
    <source>
        <dbReference type="Proteomes" id="UP000240883"/>
    </source>
</evidence>
<dbReference type="InterPro" id="IPR000873">
    <property type="entry name" value="AMP-dep_synth/lig_dom"/>
</dbReference>
<protein>
    <submittedName>
        <fullName evidence="5">Acetyl-CoA synthetase-like protein</fullName>
    </submittedName>
</protein>
<keyword evidence="1" id="KW-0596">Phosphopantetheine</keyword>
<keyword evidence="2" id="KW-0597">Phosphoprotein</keyword>
<proteinExistence type="predicted"/>
<dbReference type="InterPro" id="IPR013120">
    <property type="entry name" value="FAR_NAD-bd"/>
</dbReference>
<name>A0A2T2NJV9_CORCC</name>
<sequence length="1032" mass="113642">MPQVLDRHAAVTPDRLYASIPKDSNMYSGFQDVTCSDMARCVNFMAHWIVEQIGSTQQFETIAYIGIPDLRSAAVFLGALKAGYKVLFPSPRNPQATNLSLMEQTGCRKLLYAVEVSPVTKLLALLNKSLKIAEIPSFDEMVNSQPEAFPYDYEFEKVKDDPVIILHSSGSTGIPKPITMTHASFAVVDHDRNRPTVPGRRNRDYSIFDFKEGGRFYTIFPYFHVSLKTVNPILTDTSSPVLGPPLMPPSGVLLKEIMKHQSLRALYLPPSIAEQLLSEPDGLDFFRGLDFVAYTGGPFSPEAGAKLSAVTELCPFYGSTEAFHPPQIVPESAEDWSWMEWSPYAKLEMQPSNEEEGAFELVLFPDSTPESMSALSHNLPGVTEYRTKDLFKQHPHKAGLWKYYGRRDDIIVLSNGAKFNPVPLELAIQNHEMLSGALVVGMGRVQASLLVEAKPQFSDGPVIDAIWPAVDRANRLIPAQGHIMRNRILVASELKPFVRAGKGTVVRRLTEQRYQTEIDVLYSRVSDTSDRSLPILQATSTPRFKLDSVTTFVAETVKGVIPDISLSSDADDFFAHGLDSVRINQLLTDLRKALRDQGVRNDLAWIDTQLIFHNSNIGKLAAVIYDFLSTGKAPETEKDDAKVSVMRDLLERYSQELPKLPKEVVSNSGQKIVLVIGSTGYLGPHIVASLLKKNDIGTIYCLNRSPDSERRTLSSLHRITDSPSAASSKLHFLTGSLTAPDLGLDPPTKQALTSTLDAIIFNAWTPNFTLPLPSFSPFLHGLGTTIALAAHGAKRPRITLTSSLAAIGNWPRENPRQPLLPERTSPNARTALDHGYGESKWVAEQLLWRANAACGVPVCVVRAGQIGGAQRDGGMGDAWPAPGWLEALVRVSREVECFPEKVSPVDWVPVDVFAGGIAEVACKERVESGVEVFNMVHPDPRPFGVFVDTLRERFGMRFGSVGLIEWLEKVGPGRLTFYGFMKSLGEGREGDMGCETGKASAVMPGVAPITQDLLVEWLKGWNLPVVDAQVKV</sequence>
<reference evidence="5 6" key="1">
    <citation type="journal article" date="2018" name="Front. Microbiol.">
        <title>Genome-Wide Analysis of Corynespora cassiicola Leaf Fall Disease Putative Effectors.</title>
        <authorList>
            <person name="Lopez D."/>
            <person name="Ribeiro S."/>
            <person name="Label P."/>
            <person name="Fumanal B."/>
            <person name="Venisse J.S."/>
            <person name="Kohler A."/>
            <person name="de Oliveira R.R."/>
            <person name="Labutti K."/>
            <person name="Lipzen A."/>
            <person name="Lail K."/>
            <person name="Bauer D."/>
            <person name="Ohm R.A."/>
            <person name="Barry K.W."/>
            <person name="Spatafora J."/>
            <person name="Grigoriev I.V."/>
            <person name="Martin F.M."/>
            <person name="Pujade-Renaud V."/>
        </authorList>
    </citation>
    <scope>NUCLEOTIDE SEQUENCE [LARGE SCALE GENOMIC DNA]</scope>
    <source>
        <strain evidence="5 6">Philippines</strain>
    </source>
</reference>
<dbReference type="InterPro" id="IPR042099">
    <property type="entry name" value="ANL_N_sf"/>
</dbReference>
<dbReference type="PROSITE" id="PS00455">
    <property type="entry name" value="AMP_BINDING"/>
    <property type="match status" value="1"/>
</dbReference>
<evidence type="ECO:0000313" key="5">
    <source>
        <dbReference type="EMBL" id="PSN65724.1"/>
    </source>
</evidence>
<accession>A0A2T2NJV9</accession>
<dbReference type="STRING" id="1448308.A0A2T2NJV9"/>
<organism evidence="5 6">
    <name type="scientific">Corynespora cassiicola Philippines</name>
    <dbReference type="NCBI Taxonomy" id="1448308"/>
    <lineage>
        <taxon>Eukaryota</taxon>
        <taxon>Fungi</taxon>
        <taxon>Dikarya</taxon>
        <taxon>Ascomycota</taxon>
        <taxon>Pezizomycotina</taxon>
        <taxon>Dothideomycetes</taxon>
        <taxon>Pleosporomycetidae</taxon>
        <taxon>Pleosporales</taxon>
        <taxon>Corynesporascaceae</taxon>
        <taxon>Corynespora</taxon>
    </lineage>
</organism>
<feature type="domain" description="Thioester reductase (TE)" evidence="4">
    <location>
        <begin position="677"/>
        <end position="914"/>
    </location>
</feature>
<dbReference type="AlphaFoldDB" id="A0A2T2NJV9"/>
<dbReference type="PANTHER" id="PTHR43439">
    <property type="entry name" value="PHENYLACETATE-COENZYME A LIGASE"/>
    <property type="match status" value="1"/>
</dbReference>
<dbReference type="EMBL" id="KZ678136">
    <property type="protein sequence ID" value="PSN65724.1"/>
    <property type="molecule type" value="Genomic_DNA"/>
</dbReference>
<keyword evidence="6" id="KW-1185">Reference proteome</keyword>
<dbReference type="InterPro" id="IPR051414">
    <property type="entry name" value="Adenylate-forming_Reductase"/>
</dbReference>
<evidence type="ECO:0000259" key="3">
    <source>
        <dbReference type="Pfam" id="PF00501"/>
    </source>
</evidence>
<evidence type="ECO:0000256" key="1">
    <source>
        <dbReference type="ARBA" id="ARBA00022450"/>
    </source>
</evidence>
<dbReference type="SUPFAM" id="SSF51735">
    <property type="entry name" value="NAD(P)-binding Rossmann-fold domains"/>
    <property type="match status" value="1"/>
</dbReference>
<dbReference type="Proteomes" id="UP000240883">
    <property type="component" value="Unassembled WGS sequence"/>
</dbReference>
<evidence type="ECO:0000256" key="2">
    <source>
        <dbReference type="ARBA" id="ARBA00022553"/>
    </source>
</evidence>
<dbReference type="Gene3D" id="3.40.50.12780">
    <property type="entry name" value="N-terminal domain of ligase-like"/>
    <property type="match status" value="1"/>
</dbReference>
<dbReference type="Gene3D" id="3.40.50.720">
    <property type="entry name" value="NAD(P)-binding Rossmann-like Domain"/>
    <property type="match status" value="1"/>
</dbReference>
<dbReference type="Pfam" id="PF23562">
    <property type="entry name" value="AMP-binding_C_3"/>
    <property type="match status" value="1"/>
</dbReference>
<evidence type="ECO:0000259" key="4">
    <source>
        <dbReference type="Pfam" id="PF07993"/>
    </source>
</evidence>
<gene>
    <name evidence="5" type="ORF">BS50DRAFT_494919</name>
</gene>
<dbReference type="PANTHER" id="PTHR43439:SF2">
    <property type="entry name" value="ENZYME, PUTATIVE (JCVI)-RELATED"/>
    <property type="match status" value="1"/>
</dbReference>
<feature type="domain" description="AMP-dependent synthetase/ligase" evidence="3">
    <location>
        <begin position="6"/>
        <end position="324"/>
    </location>
</feature>
<dbReference type="SUPFAM" id="SSF56801">
    <property type="entry name" value="Acetyl-CoA synthetase-like"/>
    <property type="match status" value="1"/>
</dbReference>